<evidence type="ECO:0000256" key="1">
    <source>
        <dbReference type="SAM" id="MobiDB-lite"/>
    </source>
</evidence>
<protein>
    <submittedName>
        <fullName evidence="3">Oidioi.mRNA.OKI2018_I69.XSR.g14342.t1.cds</fullName>
    </submittedName>
</protein>
<keyword evidence="2" id="KW-0812">Transmembrane</keyword>
<reference evidence="3 4" key="1">
    <citation type="submission" date="2021-04" db="EMBL/GenBank/DDBJ databases">
        <authorList>
            <person name="Bliznina A."/>
        </authorList>
    </citation>
    <scope>NUCLEOTIDE SEQUENCE [LARGE SCALE GENOMIC DNA]</scope>
</reference>
<evidence type="ECO:0000313" key="3">
    <source>
        <dbReference type="EMBL" id="CAG5095799.1"/>
    </source>
</evidence>
<organism evidence="3 4">
    <name type="scientific">Oikopleura dioica</name>
    <name type="common">Tunicate</name>
    <dbReference type="NCBI Taxonomy" id="34765"/>
    <lineage>
        <taxon>Eukaryota</taxon>
        <taxon>Metazoa</taxon>
        <taxon>Chordata</taxon>
        <taxon>Tunicata</taxon>
        <taxon>Appendicularia</taxon>
        <taxon>Copelata</taxon>
        <taxon>Oikopleuridae</taxon>
        <taxon>Oikopleura</taxon>
    </lineage>
</organism>
<dbReference type="EMBL" id="OU015569">
    <property type="protein sequence ID" value="CAG5095799.1"/>
    <property type="molecule type" value="Genomic_DNA"/>
</dbReference>
<keyword evidence="2" id="KW-1133">Transmembrane helix</keyword>
<feature type="transmembrane region" description="Helical" evidence="2">
    <location>
        <begin position="126"/>
        <end position="146"/>
    </location>
</feature>
<evidence type="ECO:0000256" key="2">
    <source>
        <dbReference type="SAM" id="Phobius"/>
    </source>
</evidence>
<name>A0ABN7SBA8_OIKDI</name>
<keyword evidence="4" id="KW-1185">Reference proteome</keyword>
<keyword evidence="2" id="KW-0472">Membrane</keyword>
<evidence type="ECO:0000313" key="4">
    <source>
        <dbReference type="Proteomes" id="UP001158576"/>
    </source>
</evidence>
<sequence length="222" mass="24523">MRIEISAPDDNPARPSYGLQTRPLSSRNSNISIRSGKALAGFKATLEESEKRAQKSNTNLGNLVFTNEPGQRSKSTFLQSGAQLSVSPGRKSAFGGKRVSPKNGFPVVLEVKESQAQKLKKIRFRMLYCSGLQYTAIFATSILMILQGVNMYISDDNKSVNGVGSIASGIILIMIPFYCGYLLLSADTQNNRALRKQKKKENKSIFIQDKQSDESLWSNFSI</sequence>
<accession>A0ABN7SBA8</accession>
<feature type="transmembrane region" description="Helical" evidence="2">
    <location>
        <begin position="166"/>
        <end position="186"/>
    </location>
</feature>
<gene>
    <name evidence="3" type="ORF">OKIOD_LOCUS5900</name>
</gene>
<feature type="region of interest" description="Disordered" evidence="1">
    <location>
        <begin position="1"/>
        <end position="29"/>
    </location>
</feature>
<dbReference type="Proteomes" id="UP001158576">
    <property type="component" value="Chromosome XSR"/>
</dbReference>
<proteinExistence type="predicted"/>